<evidence type="ECO:0008006" key="3">
    <source>
        <dbReference type="Google" id="ProtNLM"/>
    </source>
</evidence>
<dbReference type="PANTHER" id="PTHR37383:SF1">
    <property type="entry name" value="OS01G0694200 PROTEIN"/>
    <property type="match status" value="1"/>
</dbReference>
<dbReference type="AlphaFoldDB" id="A0A5N6QZW7"/>
<dbReference type="EMBL" id="CM017323">
    <property type="protein sequence ID" value="KAE8022115.1"/>
    <property type="molecule type" value="Genomic_DNA"/>
</dbReference>
<sequence length="509" mass="55114">MVVVEASKLKLPTPSISSFPPLTTSLLFEPHSLSLALMHSDSSFSLYPSLSPLSLSSLPPPQTLIPPPSSSSTFLLLQNPSPNTNPNPRALFVVSGPYRGGSSVLLRFYVLLRKSNSFARARLVCNQRGLRFDDKLGVLVDVNHGVSVRLSGSVNFFAMHSVSSSKIFVFAVRTVGDDGDDDGVVLKLMRCAVIECSMPVFSISVSSGFLILGEESGVRVFNLRPLVKGRARKVNNLSLNSNLGMNLANGKLESRGFHLPNGLIGGDYAKHGGGKNGGEGAFWITRNGYLNGRVDKHYGSVKQSSIKLRQDSSEGGACFVAFRSGEMGSSASTRKLQMSVKAISIQALSPKKFVILDSVGELHLLHLSNSVIGSDSSYHMKQLPHIMEVRKLAVFPDVSIRNQTVWITDGCYSVHMMAVSDMDAAVNENGRNESEEKLMQISVSQAIFTGEKIEDITPLALNAVLILGQAIFRSSMYQGLLDDVCEFEWVPGSIVLYTEHSTALEGELG</sequence>
<dbReference type="PANTHER" id="PTHR37383">
    <property type="entry name" value="OS01G0694200 PROTEIN"/>
    <property type="match status" value="1"/>
</dbReference>
<keyword evidence="2" id="KW-1185">Reference proteome</keyword>
<organism evidence="1 2">
    <name type="scientific">Carpinus fangiana</name>
    <dbReference type="NCBI Taxonomy" id="176857"/>
    <lineage>
        <taxon>Eukaryota</taxon>
        <taxon>Viridiplantae</taxon>
        <taxon>Streptophyta</taxon>
        <taxon>Embryophyta</taxon>
        <taxon>Tracheophyta</taxon>
        <taxon>Spermatophyta</taxon>
        <taxon>Magnoliopsida</taxon>
        <taxon>eudicotyledons</taxon>
        <taxon>Gunneridae</taxon>
        <taxon>Pentapetalae</taxon>
        <taxon>rosids</taxon>
        <taxon>fabids</taxon>
        <taxon>Fagales</taxon>
        <taxon>Betulaceae</taxon>
        <taxon>Carpinus</taxon>
    </lineage>
</organism>
<reference evidence="1 2" key="1">
    <citation type="submission" date="2019-06" db="EMBL/GenBank/DDBJ databases">
        <title>A chromosomal-level reference genome of Carpinus fangiana (Coryloideae, Betulaceae).</title>
        <authorList>
            <person name="Yang X."/>
            <person name="Wang Z."/>
            <person name="Zhang L."/>
            <person name="Hao G."/>
            <person name="Liu J."/>
            <person name="Yang Y."/>
        </authorList>
    </citation>
    <scope>NUCLEOTIDE SEQUENCE [LARGE SCALE GENOMIC DNA]</scope>
    <source>
        <strain evidence="1">Cfa_2016G</strain>
        <tissue evidence="1">Leaf</tissue>
    </source>
</reference>
<accession>A0A5N6QZW7</accession>
<dbReference type="Proteomes" id="UP000327013">
    <property type="component" value="Chromosome 3"/>
</dbReference>
<evidence type="ECO:0000313" key="2">
    <source>
        <dbReference type="Proteomes" id="UP000327013"/>
    </source>
</evidence>
<gene>
    <name evidence="1" type="ORF">FH972_007946</name>
</gene>
<name>A0A5N6QZW7_9ROSI</name>
<dbReference type="OrthoDB" id="1925091at2759"/>
<protein>
    <recommendedName>
        <fullName evidence="3">Cleavage/polyadenylation specificity factor A subunit N-terminal domain-containing protein</fullName>
    </recommendedName>
</protein>
<evidence type="ECO:0000313" key="1">
    <source>
        <dbReference type="EMBL" id="KAE8022115.1"/>
    </source>
</evidence>
<proteinExistence type="predicted"/>